<evidence type="ECO:0000256" key="6">
    <source>
        <dbReference type="PROSITE-ProRule" id="PRU00024"/>
    </source>
</evidence>
<dbReference type="AlphaFoldDB" id="A0AAV1GEI3"/>
<keyword evidence="13" id="KW-1185">Reference proteome</keyword>
<dbReference type="InterPro" id="IPR000315">
    <property type="entry name" value="Znf_B-box"/>
</dbReference>
<dbReference type="EMBL" id="OY660877">
    <property type="protein sequence ID" value="CAJ1071576.1"/>
    <property type="molecule type" value="Genomic_DNA"/>
</dbReference>
<dbReference type="Pfam" id="PF13765">
    <property type="entry name" value="PRY"/>
    <property type="match status" value="1"/>
</dbReference>
<dbReference type="GO" id="GO:0008270">
    <property type="term" value="F:zinc ion binding"/>
    <property type="evidence" value="ECO:0007669"/>
    <property type="project" value="UniProtKB-KW"/>
</dbReference>
<dbReference type="Gene3D" id="3.30.40.10">
    <property type="entry name" value="Zinc/RING finger domain, C3HC4 (zinc finger)"/>
    <property type="match status" value="1"/>
</dbReference>
<dbReference type="InterPro" id="IPR017907">
    <property type="entry name" value="Znf_RING_CS"/>
</dbReference>
<keyword evidence="8" id="KW-1133">Transmembrane helix</keyword>
<dbReference type="PROSITE" id="PS00518">
    <property type="entry name" value="ZF_RING_1"/>
    <property type="match status" value="1"/>
</dbReference>
<dbReference type="PROSITE" id="PS50188">
    <property type="entry name" value="B302_SPRY"/>
    <property type="match status" value="1"/>
</dbReference>
<dbReference type="InterPro" id="IPR006574">
    <property type="entry name" value="PRY"/>
</dbReference>
<evidence type="ECO:0000256" key="5">
    <source>
        <dbReference type="ARBA" id="ARBA00022859"/>
    </source>
</evidence>
<dbReference type="Proteomes" id="UP001178508">
    <property type="component" value="Chromosome 14"/>
</dbReference>
<evidence type="ECO:0000256" key="4">
    <source>
        <dbReference type="ARBA" id="ARBA00022833"/>
    </source>
</evidence>
<dbReference type="SUPFAM" id="SSF57845">
    <property type="entry name" value="B-box zinc-binding domain"/>
    <property type="match status" value="1"/>
</dbReference>
<accession>A0AAV1GEI3</accession>
<feature type="domain" description="B box-type" evidence="10">
    <location>
        <begin position="147"/>
        <end position="176"/>
    </location>
</feature>
<evidence type="ECO:0000259" key="11">
    <source>
        <dbReference type="PROSITE" id="PS50188"/>
    </source>
</evidence>
<dbReference type="SMART" id="SM00589">
    <property type="entry name" value="PRY"/>
    <property type="match status" value="1"/>
</dbReference>
<feature type="domain" description="RING-type" evidence="9">
    <location>
        <begin position="15"/>
        <end position="57"/>
    </location>
</feature>
<organism evidence="12 13">
    <name type="scientific">Xyrichtys novacula</name>
    <name type="common">Pearly razorfish</name>
    <name type="synonym">Hemipteronotus novacula</name>
    <dbReference type="NCBI Taxonomy" id="13765"/>
    <lineage>
        <taxon>Eukaryota</taxon>
        <taxon>Metazoa</taxon>
        <taxon>Chordata</taxon>
        <taxon>Craniata</taxon>
        <taxon>Vertebrata</taxon>
        <taxon>Euteleostomi</taxon>
        <taxon>Actinopterygii</taxon>
        <taxon>Neopterygii</taxon>
        <taxon>Teleostei</taxon>
        <taxon>Neoteleostei</taxon>
        <taxon>Acanthomorphata</taxon>
        <taxon>Eupercaria</taxon>
        <taxon>Labriformes</taxon>
        <taxon>Labridae</taxon>
        <taxon>Xyrichtys</taxon>
    </lineage>
</organism>
<protein>
    <submittedName>
        <fullName evidence="12">Nuclear factor 7, ovary-like isoform X2</fullName>
    </submittedName>
</protein>
<evidence type="ECO:0000259" key="10">
    <source>
        <dbReference type="PROSITE" id="PS50119"/>
    </source>
</evidence>
<evidence type="ECO:0000256" key="1">
    <source>
        <dbReference type="ARBA" id="ARBA00022588"/>
    </source>
</evidence>
<dbReference type="GO" id="GO:0005737">
    <property type="term" value="C:cytoplasm"/>
    <property type="evidence" value="ECO:0007669"/>
    <property type="project" value="UniProtKB-ARBA"/>
</dbReference>
<name>A0AAV1GEI3_XYRNO</name>
<dbReference type="Pfam" id="PF15227">
    <property type="entry name" value="zf-C3HC4_4"/>
    <property type="match status" value="1"/>
</dbReference>
<gene>
    <name evidence="12" type="ORF">XNOV1_A038812</name>
</gene>
<evidence type="ECO:0000259" key="9">
    <source>
        <dbReference type="PROSITE" id="PS50089"/>
    </source>
</evidence>
<evidence type="ECO:0000256" key="2">
    <source>
        <dbReference type="ARBA" id="ARBA00022723"/>
    </source>
</evidence>
<keyword evidence="4" id="KW-0862">Zinc</keyword>
<dbReference type="Gene3D" id="4.10.830.40">
    <property type="match status" value="1"/>
</dbReference>
<keyword evidence="8" id="KW-0472">Membrane</keyword>
<dbReference type="InterPro" id="IPR001870">
    <property type="entry name" value="B30.2/SPRY"/>
</dbReference>
<dbReference type="PRINTS" id="PR01407">
    <property type="entry name" value="BUTYPHLNCDUF"/>
</dbReference>
<feature type="transmembrane region" description="Helical" evidence="8">
    <location>
        <begin position="234"/>
        <end position="253"/>
    </location>
</feature>
<reference evidence="12" key="1">
    <citation type="submission" date="2023-08" db="EMBL/GenBank/DDBJ databases">
        <authorList>
            <person name="Alioto T."/>
            <person name="Alioto T."/>
            <person name="Gomez Garrido J."/>
        </authorList>
    </citation>
    <scope>NUCLEOTIDE SEQUENCE</scope>
</reference>
<dbReference type="PROSITE" id="PS50119">
    <property type="entry name" value="ZF_BBOX"/>
    <property type="match status" value="1"/>
</dbReference>
<evidence type="ECO:0000313" key="13">
    <source>
        <dbReference type="Proteomes" id="UP001178508"/>
    </source>
</evidence>
<dbReference type="PANTHER" id="PTHR25465:SF73">
    <property type="entry name" value="E3 UBIQUITIN_ISG15 LIGASE TRIM25 ISOFORM X1"/>
    <property type="match status" value="1"/>
</dbReference>
<dbReference type="InterPro" id="IPR051051">
    <property type="entry name" value="E3_ubiq-ligase_TRIM/RNF"/>
</dbReference>
<dbReference type="InterPro" id="IPR001841">
    <property type="entry name" value="Znf_RING"/>
</dbReference>
<dbReference type="SUPFAM" id="SSF49899">
    <property type="entry name" value="Concanavalin A-like lectins/glucanases"/>
    <property type="match status" value="1"/>
</dbReference>
<dbReference type="PROSITE" id="PS50089">
    <property type="entry name" value="ZF_RING_2"/>
    <property type="match status" value="1"/>
</dbReference>
<dbReference type="InterPro" id="IPR013320">
    <property type="entry name" value="ConA-like_dom_sf"/>
</dbReference>
<keyword evidence="7" id="KW-0175">Coiled coil</keyword>
<proteinExistence type="predicted"/>
<dbReference type="Pfam" id="PF00622">
    <property type="entry name" value="SPRY"/>
    <property type="match status" value="1"/>
</dbReference>
<keyword evidence="1" id="KW-0399">Innate immunity</keyword>
<keyword evidence="2" id="KW-0479">Metal-binding</keyword>
<dbReference type="GO" id="GO:0045087">
    <property type="term" value="P:innate immune response"/>
    <property type="evidence" value="ECO:0007669"/>
    <property type="project" value="UniProtKB-KW"/>
</dbReference>
<feature type="coiled-coil region" evidence="7">
    <location>
        <begin position="199"/>
        <end position="226"/>
    </location>
</feature>
<evidence type="ECO:0000256" key="8">
    <source>
        <dbReference type="SAM" id="Phobius"/>
    </source>
</evidence>
<dbReference type="PANTHER" id="PTHR25465">
    <property type="entry name" value="B-BOX DOMAIN CONTAINING"/>
    <property type="match status" value="1"/>
</dbReference>
<dbReference type="SMART" id="SM00184">
    <property type="entry name" value="RING"/>
    <property type="match status" value="1"/>
</dbReference>
<evidence type="ECO:0000313" key="12">
    <source>
        <dbReference type="EMBL" id="CAJ1071576.1"/>
    </source>
</evidence>
<keyword evidence="3 6" id="KW-0863">Zinc-finger</keyword>
<dbReference type="InterPro" id="IPR043136">
    <property type="entry name" value="B30.2/SPRY_sf"/>
</dbReference>
<keyword evidence="8" id="KW-0812">Transmembrane</keyword>
<dbReference type="InterPro" id="IPR003877">
    <property type="entry name" value="SPRY_dom"/>
</dbReference>
<dbReference type="InterPro" id="IPR003879">
    <property type="entry name" value="Butyrophylin_SPRY"/>
</dbReference>
<dbReference type="Gene3D" id="3.30.160.60">
    <property type="entry name" value="Classic Zinc Finger"/>
    <property type="match status" value="1"/>
</dbReference>
<dbReference type="Gene3D" id="2.60.120.920">
    <property type="match status" value="1"/>
</dbReference>
<dbReference type="CDD" id="cd19756">
    <property type="entry name" value="Bbox2"/>
    <property type="match status" value="1"/>
</dbReference>
<evidence type="ECO:0000256" key="3">
    <source>
        <dbReference type="ARBA" id="ARBA00022771"/>
    </source>
</evidence>
<sequence>MEDTDNSTLEEMLTCPVCQDIFQDPRQLPCGHSICMGCLEGMVDHATLIPFRCPDCRGYFGRVVGVQKSYTLSSIAEDFKVNRKRKDQQIKTVYCDLCPEKKTLAKKTCLKCEVSMCEEHVKDHQELQVFTGHPLVKPLSDLLERKCPQHEDQVLKYYCKTSRRYICNLCALENKQLNQATETSTVLRRQLTEYMDQHFNALDEQIKESNKMVKKLQRDIDQEKQKVNPANSPINSVIVVLLFLWFIVLYYAYSYSTENQALTEALAVQQNRVHHLYSSIAEVLVDQPVKSHNHQEALPGTLSLDRDSASPYLGLSTDLRTAERLKTKLNYPDKPRRFAEAPQVLSARCFSIGSHVWEVEAEGYWDIAVSYKSIKRKSKNSSTFGKNTESWSLTHNGKGNLFAYHDGVKTVLSETLQSSRIAVSVDIEKGNITFSALDSTIKHLHEFKAELTEPVCLGFGLYRVDPLSKATIISVW</sequence>
<feature type="domain" description="B30.2/SPRY" evidence="11">
    <location>
        <begin position="282"/>
        <end position="476"/>
    </location>
</feature>
<keyword evidence="5" id="KW-0391">Immunity</keyword>
<dbReference type="InterPro" id="IPR013083">
    <property type="entry name" value="Znf_RING/FYVE/PHD"/>
</dbReference>
<evidence type="ECO:0000256" key="7">
    <source>
        <dbReference type="SAM" id="Coils"/>
    </source>
</evidence>
<dbReference type="SUPFAM" id="SSF57850">
    <property type="entry name" value="RING/U-box"/>
    <property type="match status" value="1"/>
</dbReference>